<dbReference type="OrthoDB" id="7210088at2"/>
<proteinExistence type="predicted"/>
<dbReference type="HOGENOM" id="CLU_248934_0_0_5"/>
<dbReference type="KEGG" id="cak:Caul_5233"/>
<name>B0T9H8_CAUSK</name>
<evidence type="ECO:0008006" key="2">
    <source>
        <dbReference type="Google" id="ProtNLM"/>
    </source>
</evidence>
<accession>B0T9H8</accession>
<dbReference type="EMBL" id="CP000928">
    <property type="protein sequence ID" value="ABZ74353.1"/>
    <property type="molecule type" value="Genomic_DNA"/>
</dbReference>
<gene>
    <name evidence="1" type="ordered locus">Caul_5233</name>
</gene>
<sequence length="1441" mass="158555">MGVSTEKTKTAPSPLDLAVNVLADRLRALDAAGEASFESLLAEIMTEVTGQRFDLSKSGPQGGGDLRTLPDNRLQVGLEAKRYQAGTSLPYDQLQAKIFDASRQADPVDLWVLAATRYISGTDQQNLRRAGEDLGIAVLVLDWPATAEALPRLAVLCALAPLSLARRLGADRVLAEALSAISADSRFAGLASALVAELTNADIGLAAATRALMVWTRQAQQSLTAARQRLDGYNNLLEGRQVADRPGLRQALDAWWETGDGPGALIGDEGHGKTWASLAWWDGLAEAGKDAPLLLFISAREIGSADAETTLAKLVADRTKTRNAAFWRRRLRLWGGRSHQRPRLLLVVDALDQHWSRKDWADFVQPLYDADHWGGLVSVLVTCRPDPWAMLGQLSGLAPAPTTILVPPFSDPELDALLDLHGLTRDDFAPAVLTLMAVPRLSLLAIESHAALAESGDVTPERLAYEDWKHRLGRKRQAGPFSDVEFKLFLAQLGAQIRDAGEAFSLTRAALTTQLTADSGLPKDQLTGAVSEMVDGRWLEPGDQPHHFKVSRERTPFALGMSLAVDLRHADDEAAASARIAEFLDPLKGQSLGVAVLRAAATVSMIDRQIGEAARRAIFRRWLGEQNLSAVDFQALWRLVGQDGEMFFDLAEAYWSQGSRGLINEILLKTCANSYRFESFATILKSRVSRWMGRVWGLGSDAVVVQARLAAWSQDPFSADAPPLEWVPGDPGQAQRRMIGVLSLVPRAEVMDAIGAWALSRALMETPAQMTEMAWVLRENRDDPDEAPQALDALIVRLGATGPLGQRAARLLQRARGTVSGARLAPLEPSDLSGSVKDPSRLLEGLDLLNPAATPPPQAFVPIDANKLRTGMANTPTDAALASQRLALARLDVGQLIKIHHEMVATAASRPIEALAHLTRGLEGDALALSELDRLTLAATLTDRVLGAGPEEEPFISVINEARLRLSLWGRTTAMQVPILDAHLVATGADLSNELINLLEQPKDDDLSAIFERLRPDRPAPVLIGWLQVLIKRSATIAVGGWDGLSLLVVHDDAVVRRLALELACKTINRHAQAALVASAWSSDQARHVDERAYGSWALIDAQEQTPIAALLDRIDPQAYGAWLFRCPDDLQALALFGDFVRAALREVSHPTKSELTFPRYWNDQEDGLRTLVERDEAFVTWLEGWLEAWTRDGHADFMETFPLISLSKVLLEARPELGARFWKRTAKALERDIVTRDDVPWLPLWATPSAAVLELRAQAFDVAKTDRDLFDIARGAAKSGRQDWLLERVDEDCERADNPARVARAITVLGFFEDDESLELRWRRLAQVAEAGWLAGVLAKSRAAYDRNRHARHWFERFLDVESDAEAFAAYELFLHAADGRSRHWARGLLWTRAADKPLRRAHWRANGDRLTKSWTSYRKALDDTLYGTPVCRTTNAPWL</sequence>
<protein>
    <recommendedName>
        <fullName evidence="2">NACHT domain-containing protein</fullName>
    </recommendedName>
</protein>
<evidence type="ECO:0000313" key="1">
    <source>
        <dbReference type="EMBL" id="ABZ74353.1"/>
    </source>
</evidence>
<keyword evidence="1" id="KW-0614">Plasmid</keyword>
<reference evidence="1" key="1">
    <citation type="submission" date="2008-01" db="EMBL/GenBank/DDBJ databases">
        <title>Complete sequence of plasmid1 pCAUL01 of Caulobacter sp. K31.</title>
        <authorList>
            <consortium name="US DOE Joint Genome Institute"/>
            <person name="Copeland A."/>
            <person name="Lucas S."/>
            <person name="Lapidus A."/>
            <person name="Barry K."/>
            <person name="Glavina del Rio T."/>
            <person name="Dalin E."/>
            <person name="Tice H."/>
            <person name="Pitluck S."/>
            <person name="Bruce D."/>
            <person name="Goodwin L."/>
            <person name="Thompson L.S."/>
            <person name="Brettin T."/>
            <person name="Detter J.C."/>
            <person name="Han C."/>
            <person name="Schmutz J."/>
            <person name="Larimer F."/>
            <person name="Land M."/>
            <person name="Hauser L."/>
            <person name="Kyrpides N."/>
            <person name="Kim E."/>
            <person name="Stephens C."/>
            <person name="Richardson P."/>
        </authorList>
    </citation>
    <scope>NUCLEOTIDE SEQUENCE [LARGE SCALE GENOMIC DNA]</scope>
    <source>
        <strain evidence="1">K31</strain>
        <plasmid evidence="1">pCAUL01</plasmid>
    </source>
</reference>
<organism evidence="1">
    <name type="scientific">Caulobacter sp. (strain K31)</name>
    <dbReference type="NCBI Taxonomy" id="366602"/>
    <lineage>
        <taxon>Bacteria</taxon>
        <taxon>Pseudomonadati</taxon>
        <taxon>Pseudomonadota</taxon>
        <taxon>Alphaproteobacteria</taxon>
        <taxon>Caulobacterales</taxon>
        <taxon>Caulobacteraceae</taxon>
        <taxon>Caulobacter</taxon>
    </lineage>
</organism>
<geneLocation type="plasmid" evidence="1">
    <name>pCAUL01</name>
</geneLocation>